<evidence type="ECO:0000313" key="2">
    <source>
        <dbReference type="EMBL" id="EOB15415.1"/>
    </source>
</evidence>
<accession>R0MMJ1</accession>
<dbReference type="AlphaFoldDB" id="R0MMJ1"/>
<name>R0MMJ1_NOSB1</name>
<dbReference type="Proteomes" id="UP000016927">
    <property type="component" value="Unassembled WGS sequence"/>
</dbReference>
<protein>
    <submittedName>
        <fullName evidence="2">Uncharacterized protein</fullName>
    </submittedName>
</protein>
<keyword evidence="1" id="KW-0732">Signal</keyword>
<dbReference type="VEuPathDB" id="MicrosporidiaDB:NBO_4g0043"/>
<reference evidence="2 3" key="1">
    <citation type="journal article" date="2013" name="BMC Genomics">
        <title>Comparative genomics of parasitic silkworm microsporidia reveal an association between genome expansion and host adaptation.</title>
        <authorList>
            <person name="Pan G."/>
            <person name="Xu J."/>
            <person name="Li T."/>
            <person name="Xia Q."/>
            <person name="Liu S.L."/>
            <person name="Zhang G."/>
            <person name="Li S."/>
            <person name="Li C."/>
            <person name="Liu H."/>
            <person name="Yang L."/>
            <person name="Liu T."/>
            <person name="Zhang X."/>
            <person name="Wu Z."/>
            <person name="Fan W."/>
            <person name="Dang X."/>
            <person name="Xiang H."/>
            <person name="Tao M."/>
            <person name="Li Y."/>
            <person name="Hu J."/>
            <person name="Li Z."/>
            <person name="Lin L."/>
            <person name="Luo J."/>
            <person name="Geng L."/>
            <person name="Wang L."/>
            <person name="Long M."/>
            <person name="Wan Y."/>
            <person name="He N."/>
            <person name="Zhang Z."/>
            <person name="Lu C."/>
            <person name="Keeling P.J."/>
            <person name="Wang J."/>
            <person name="Xiang Z."/>
            <person name="Zhou Z."/>
        </authorList>
    </citation>
    <scope>NUCLEOTIDE SEQUENCE [LARGE SCALE GENOMIC DNA]</scope>
    <source>
        <strain evidence="3">CQ1 / CVCC 102059</strain>
    </source>
</reference>
<evidence type="ECO:0000313" key="3">
    <source>
        <dbReference type="Proteomes" id="UP000016927"/>
    </source>
</evidence>
<feature type="signal peptide" evidence="1">
    <location>
        <begin position="1"/>
        <end position="19"/>
    </location>
</feature>
<dbReference type="HOGENOM" id="CLU_085446_0_0_1"/>
<proteinExistence type="predicted"/>
<gene>
    <name evidence="2" type="ORF">NBO_4g0043</name>
</gene>
<dbReference type="EMBL" id="KB908912">
    <property type="protein sequence ID" value="EOB15415.1"/>
    <property type="molecule type" value="Genomic_DNA"/>
</dbReference>
<sequence length="300" mass="35398">MHPCKNVIVLLFNFIRIICTSMVNELNQNPVNTLTNDKTDFFQKRQFIKILKKRIKYDDIIEGNLNCNKKVMELFQLNCNFNFDMFFILETVDKNDYDLPEVDFYLDCYDNCVLSKLFINKSDKSLSNVISFFMEARLLLDICTPEFIKKYLDEEIIFDAEIFRICKVIKCAKKILVSQTSRASTLDIIKDSNVDWENYCTKEDETLLYAFVLIKRLLGNIDLPLLTFFDFEKARVYKSGLSNFDIEVLEINQDEDRIKKTVCLPSYIINHVITVIDFLNNDFEEEEIEGKGVFKFKNYI</sequence>
<keyword evidence="3" id="KW-1185">Reference proteome</keyword>
<evidence type="ECO:0000256" key="1">
    <source>
        <dbReference type="SAM" id="SignalP"/>
    </source>
</evidence>
<organism evidence="2 3">
    <name type="scientific">Nosema bombycis (strain CQ1 / CVCC 102059)</name>
    <name type="common">Microsporidian parasite</name>
    <name type="synonym">Pebrine of silkworm</name>
    <dbReference type="NCBI Taxonomy" id="578461"/>
    <lineage>
        <taxon>Eukaryota</taxon>
        <taxon>Fungi</taxon>
        <taxon>Fungi incertae sedis</taxon>
        <taxon>Microsporidia</taxon>
        <taxon>Nosematidae</taxon>
        <taxon>Nosema</taxon>
    </lineage>
</organism>
<feature type="chain" id="PRO_5004355310" evidence="1">
    <location>
        <begin position="20"/>
        <end position="300"/>
    </location>
</feature>